<dbReference type="NCBIfam" id="TIGR03090">
    <property type="entry name" value="SASP_tlp"/>
    <property type="match status" value="1"/>
</dbReference>
<keyword evidence="1" id="KW-0749">Sporulation</keyword>
<dbReference type="OrthoDB" id="1799076at2"/>
<keyword evidence="4" id="KW-1185">Reference proteome</keyword>
<evidence type="ECO:0000256" key="2">
    <source>
        <dbReference type="SAM" id="Coils"/>
    </source>
</evidence>
<comment type="caution">
    <text evidence="3">The sequence shown here is derived from an EMBL/GenBank/DDBJ whole genome shotgun (WGS) entry which is preliminary data.</text>
</comment>
<gene>
    <name evidence="1" type="primary">tlp</name>
    <name evidence="3" type="ORF">EKG35_04080</name>
</gene>
<comment type="induction">
    <text evidence="1">Expressed only in the forespore compartment of sporulating cells.</text>
</comment>
<name>A0A431UVE9_9BACI</name>
<dbReference type="InterPro" id="IPR017524">
    <property type="entry name" value="SASP_thioredoxin-like"/>
</dbReference>
<dbReference type="AlphaFoldDB" id="A0A431UVE9"/>
<feature type="coiled-coil region" evidence="2">
    <location>
        <begin position="20"/>
        <end position="76"/>
    </location>
</feature>
<dbReference type="HAMAP" id="MF_01506">
    <property type="entry name" value="Tlp"/>
    <property type="match status" value="1"/>
</dbReference>
<dbReference type="GO" id="GO:0030436">
    <property type="term" value="P:asexual sporulation"/>
    <property type="evidence" value="ECO:0007669"/>
    <property type="project" value="UniProtKB-UniRule"/>
</dbReference>
<evidence type="ECO:0000256" key="1">
    <source>
        <dbReference type="HAMAP-Rule" id="MF_01506"/>
    </source>
</evidence>
<sequence>MGEKYVKSKQPNPDNRFNNVERLHDMIENTQKKLQEAEVSMEFANPEEREVIKHKNERRKQSIKAMKEEMKEEMDARIKGEI</sequence>
<evidence type="ECO:0000313" key="4">
    <source>
        <dbReference type="Proteomes" id="UP000276349"/>
    </source>
</evidence>
<dbReference type="Proteomes" id="UP000276349">
    <property type="component" value="Unassembled WGS sequence"/>
</dbReference>
<keyword evidence="2" id="KW-0175">Coiled coil</keyword>
<organism evidence="3 4">
    <name type="scientific">Lysinibacillus telephonicus</name>
    <dbReference type="NCBI Taxonomy" id="1714840"/>
    <lineage>
        <taxon>Bacteria</taxon>
        <taxon>Bacillati</taxon>
        <taxon>Bacillota</taxon>
        <taxon>Bacilli</taxon>
        <taxon>Bacillales</taxon>
        <taxon>Bacillaceae</taxon>
        <taxon>Lysinibacillus</taxon>
    </lineage>
</organism>
<proteinExistence type="evidence at transcript level"/>
<reference evidence="3 4" key="1">
    <citation type="submission" date="2018-12" db="EMBL/GenBank/DDBJ databases">
        <authorList>
            <person name="Yu L."/>
        </authorList>
    </citation>
    <scope>NUCLEOTIDE SEQUENCE [LARGE SCALE GENOMIC DNA]</scope>
    <source>
        <strain evidence="3 4">S5H2222</strain>
    </source>
</reference>
<dbReference type="Pfam" id="PF19824">
    <property type="entry name" value="Tlp"/>
    <property type="match status" value="1"/>
</dbReference>
<comment type="subcellular location">
    <subcellularLocation>
        <location evidence="1">Spore core</location>
    </subcellularLocation>
</comment>
<dbReference type="RefSeq" id="WP_126293052.1">
    <property type="nucleotide sequence ID" value="NZ_RXNR01000008.1"/>
</dbReference>
<protein>
    <recommendedName>
        <fullName evidence="1">Small, acid-soluble spore protein Tlp</fullName>
    </recommendedName>
</protein>
<accession>A0A431UVE9</accession>
<dbReference type="EMBL" id="RXNR01000008">
    <property type="protein sequence ID" value="RTQ95058.1"/>
    <property type="molecule type" value="Genomic_DNA"/>
</dbReference>
<evidence type="ECO:0000313" key="3">
    <source>
        <dbReference type="EMBL" id="RTQ95058.1"/>
    </source>
</evidence>
<dbReference type="GO" id="GO:0030435">
    <property type="term" value="P:sporulation resulting in formation of a cellular spore"/>
    <property type="evidence" value="ECO:0007669"/>
    <property type="project" value="UniProtKB-KW"/>
</dbReference>
<comment type="similarity">
    <text evidence="1">Belongs to the Tlp family.</text>
</comment>